<feature type="region of interest" description="Disordered" evidence="1">
    <location>
        <begin position="1"/>
        <end position="37"/>
    </location>
</feature>
<dbReference type="GO" id="GO:0005634">
    <property type="term" value="C:nucleus"/>
    <property type="evidence" value="ECO:0007669"/>
    <property type="project" value="TreeGrafter"/>
</dbReference>
<feature type="non-terminal residue" evidence="2">
    <location>
        <position position="1"/>
    </location>
</feature>
<name>A0A146KGE8_9EUKA</name>
<evidence type="ECO:0000256" key="1">
    <source>
        <dbReference type="SAM" id="MobiDB-lite"/>
    </source>
</evidence>
<dbReference type="PANTHER" id="PTHR24030">
    <property type="entry name" value="PROTEIN CMSS1"/>
    <property type="match status" value="1"/>
</dbReference>
<dbReference type="PANTHER" id="PTHR24030:SF0">
    <property type="entry name" value="PROTEIN CMSS1"/>
    <property type="match status" value="1"/>
</dbReference>
<accession>A0A146KGE8</accession>
<reference evidence="2" key="1">
    <citation type="submission" date="2015-07" db="EMBL/GenBank/DDBJ databases">
        <title>Adaptation to a free-living lifestyle via gene acquisitions in the diplomonad Trepomonas sp. PC1.</title>
        <authorList>
            <person name="Xu F."/>
            <person name="Jerlstrom-Hultqvist J."/>
            <person name="Kolisko M."/>
            <person name="Simpson A.G.B."/>
            <person name="Roger A.J."/>
            <person name="Svard S.G."/>
            <person name="Andersson J.O."/>
        </authorList>
    </citation>
    <scope>NUCLEOTIDE SEQUENCE</scope>
    <source>
        <strain evidence="2">PC1</strain>
    </source>
</reference>
<dbReference type="AlphaFoldDB" id="A0A146KGE8"/>
<dbReference type="GO" id="GO:0030686">
    <property type="term" value="C:90S preribosome"/>
    <property type="evidence" value="ECO:0007669"/>
    <property type="project" value="TreeGrafter"/>
</dbReference>
<dbReference type="Pfam" id="PF14617">
    <property type="entry name" value="CMS1"/>
    <property type="match status" value="1"/>
</dbReference>
<proteinExistence type="predicted"/>
<dbReference type="EMBL" id="GDID01000833">
    <property type="protein sequence ID" value="JAP95773.1"/>
    <property type="molecule type" value="Transcribed_RNA"/>
</dbReference>
<feature type="compositionally biased region" description="Basic and acidic residues" evidence="1">
    <location>
        <begin position="26"/>
        <end position="37"/>
    </location>
</feature>
<feature type="non-terminal residue" evidence="2">
    <location>
        <position position="294"/>
    </location>
</feature>
<gene>
    <name evidence="2" type="ORF">TPC1_11115</name>
</gene>
<organism evidence="2">
    <name type="scientific">Trepomonas sp. PC1</name>
    <dbReference type="NCBI Taxonomy" id="1076344"/>
    <lineage>
        <taxon>Eukaryota</taxon>
        <taxon>Metamonada</taxon>
        <taxon>Diplomonadida</taxon>
        <taxon>Hexamitidae</taxon>
        <taxon>Hexamitinae</taxon>
        <taxon>Trepomonas</taxon>
    </lineage>
</organism>
<feature type="compositionally biased region" description="Basic and acidic residues" evidence="1">
    <location>
        <begin position="1"/>
        <end position="18"/>
    </location>
</feature>
<evidence type="ECO:0000313" key="2">
    <source>
        <dbReference type="EMBL" id="JAP95773.1"/>
    </source>
</evidence>
<dbReference type="InterPro" id="IPR032704">
    <property type="entry name" value="Cms1"/>
</dbReference>
<sequence length="294" mass="35176">FSDRLQQQKEQQIKKNEPKISPQKQKQIDWDNSKSAEKKQRELMKKQQFLHLLVEKGIRVPEDYQELNASDHISKLMQKMCTAYVIPFLNQQPDKIKVKAAVLESYEQQYRMRLMDFKMWFERKINYKQQEEKQFIFRQKQITKALIAAKLKLKTTKEQDDIKFDNLQDTSSFEIKNTIQPSLILVTQNAYRCLDFEQMFKNNQQMFTFFTRHYPINCVVEMINQKAYENCKFVIGTCNRILKLIQTNSLVLDQLKHLVLDCGYKDDKDQTPFEYDDSRSDLRVIGQLIKDDVK</sequence>
<protein>
    <submittedName>
        <fullName evidence="2">Uncharacterized protein</fullName>
    </submittedName>
</protein>